<dbReference type="RefSeq" id="WP_154177486.1">
    <property type="nucleotide sequence ID" value="NZ_WJXZ01000014.1"/>
</dbReference>
<name>A0A7K0EQR1_9BACT</name>
<comment type="caution">
    <text evidence="1">The sequence shown here is derived from an EMBL/GenBank/DDBJ whole genome shotgun (WGS) entry which is preliminary data.</text>
</comment>
<organism evidence="1 2">
    <name type="scientific">Larkinella terrae</name>
    <dbReference type="NCBI Taxonomy" id="2025311"/>
    <lineage>
        <taxon>Bacteria</taxon>
        <taxon>Pseudomonadati</taxon>
        <taxon>Bacteroidota</taxon>
        <taxon>Cytophagia</taxon>
        <taxon>Cytophagales</taxon>
        <taxon>Spirosomataceae</taxon>
        <taxon>Larkinella</taxon>
    </lineage>
</organism>
<sequence>MLPAVEWPLQVTEEDQNRFLRSIKAMVNRELFSFVVDLVKLEITNAIGVDRGLG</sequence>
<proteinExistence type="predicted"/>
<dbReference type="EMBL" id="WJXZ01000014">
    <property type="protein sequence ID" value="MRS64119.1"/>
    <property type="molecule type" value="Genomic_DNA"/>
</dbReference>
<dbReference type="Proteomes" id="UP000441754">
    <property type="component" value="Unassembled WGS sequence"/>
</dbReference>
<reference evidence="1 2" key="1">
    <citation type="journal article" date="2018" name="Antonie Van Leeuwenhoek">
        <title>Larkinella terrae sp. nov., isolated from soil on Jeju Island, South Korea.</title>
        <authorList>
            <person name="Ten L.N."/>
            <person name="Jeon J."/>
            <person name="Park S.J."/>
            <person name="Park S."/>
            <person name="Lee S.Y."/>
            <person name="Kim M.K."/>
            <person name="Jung H.Y."/>
        </authorList>
    </citation>
    <scope>NUCLEOTIDE SEQUENCE [LARGE SCALE GENOMIC DNA]</scope>
    <source>
        <strain evidence="1 2">KCTC 52001</strain>
    </source>
</reference>
<keyword evidence="2" id="KW-1185">Reference proteome</keyword>
<dbReference type="OrthoDB" id="964130at2"/>
<gene>
    <name evidence="1" type="ORF">GJJ30_22670</name>
</gene>
<protein>
    <submittedName>
        <fullName evidence="1">Uncharacterized protein</fullName>
    </submittedName>
</protein>
<accession>A0A7K0EQR1</accession>
<dbReference type="AlphaFoldDB" id="A0A7K0EQR1"/>
<evidence type="ECO:0000313" key="2">
    <source>
        <dbReference type="Proteomes" id="UP000441754"/>
    </source>
</evidence>
<evidence type="ECO:0000313" key="1">
    <source>
        <dbReference type="EMBL" id="MRS64119.1"/>
    </source>
</evidence>